<proteinExistence type="predicted"/>
<feature type="region of interest" description="Disordered" evidence="1">
    <location>
        <begin position="72"/>
        <end position="100"/>
    </location>
</feature>
<reference evidence="2 3" key="1">
    <citation type="submission" date="2023-05" db="EMBL/GenBank/DDBJ databases">
        <title>Pseudoalteromonas ardens sp. nov., Pseudoalteromonas obscura sp. nov., and Pseudoalteromonas umbrosa sp. nov., isolated from the coral Montipora capitata.</title>
        <authorList>
            <person name="Thomas E.M."/>
            <person name="Smith E.M."/>
            <person name="Papke E."/>
            <person name="Shlafstein M.D."/>
            <person name="Oline D.K."/>
            <person name="Videau P."/>
            <person name="Saw J.H."/>
            <person name="Strangman W.K."/>
            <person name="Ushijima B."/>
        </authorList>
    </citation>
    <scope>NUCLEOTIDE SEQUENCE [LARGE SCALE GENOMIC DNA]</scope>
    <source>
        <strain evidence="2 3">P94</strain>
    </source>
</reference>
<accession>A0ABT7ELV0</accession>
<name>A0ABT7ELV0_9GAMM</name>
<keyword evidence="3" id="KW-1185">Reference proteome</keyword>
<dbReference type="EMBL" id="JASJUT010000005">
    <property type="protein sequence ID" value="MDK2596022.1"/>
    <property type="molecule type" value="Genomic_DNA"/>
</dbReference>
<comment type="caution">
    <text evidence="2">The sequence shown here is derived from an EMBL/GenBank/DDBJ whole genome shotgun (WGS) entry which is preliminary data.</text>
</comment>
<organism evidence="2 3">
    <name type="scientific">Pseudoalteromonas obscura</name>
    <dbReference type="NCBI Taxonomy" id="3048491"/>
    <lineage>
        <taxon>Bacteria</taxon>
        <taxon>Pseudomonadati</taxon>
        <taxon>Pseudomonadota</taxon>
        <taxon>Gammaproteobacteria</taxon>
        <taxon>Alteromonadales</taxon>
        <taxon>Pseudoalteromonadaceae</taxon>
        <taxon>Pseudoalteromonas</taxon>
    </lineage>
</organism>
<dbReference type="Proteomes" id="UP001231915">
    <property type="component" value="Unassembled WGS sequence"/>
</dbReference>
<evidence type="ECO:0000256" key="1">
    <source>
        <dbReference type="SAM" id="MobiDB-lite"/>
    </source>
</evidence>
<evidence type="ECO:0000313" key="3">
    <source>
        <dbReference type="Proteomes" id="UP001231915"/>
    </source>
</evidence>
<evidence type="ECO:0000313" key="2">
    <source>
        <dbReference type="EMBL" id="MDK2596022.1"/>
    </source>
</evidence>
<feature type="compositionally biased region" description="Basic and acidic residues" evidence="1">
    <location>
        <begin position="76"/>
        <end position="86"/>
    </location>
</feature>
<gene>
    <name evidence="2" type="ORF">QNM18_13255</name>
</gene>
<protein>
    <submittedName>
        <fullName evidence="2">Uncharacterized protein</fullName>
    </submittedName>
</protein>
<sequence>MDSNPLKRSNSIIALERNENSTPDTIKEYIQNNCFVVRRLCHPIEAYMILYHDKGVGGWDEDRSATLTEQTLADEDYTKQKGHNESDYNPSSPRNTPWDKLSPANYQQAWDDLAALFKNRQLYEFYQGGLAFNWPGVTLTLAIDKNYILGMGKDGDVIDEGEIKGCTFLARRGAPIKVAQFERSHP</sequence>